<dbReference type="EMBL" id="LAZR01050027">
    <property type="protein sequence ID" value="KKK88277.1"/>
    <property type="molecule type" value="Genomic_DNA"/>
</dbReference>
<sequence length="130" mass="14528">LSVDVQCIMPGLVKIAEHFHTKIITTSPKAKMQGAEHIEYNEHHPNETAKTILKVAIDNFPNRKTEGSHVTQKFPVIAGFSHEYIEYMQGGRWRASFRPLNDAIMAGRWSLEAALPGGEAAVNTYRVVVN</sequence>
<dbReference type="PANTHER" id="PTHR30109:SF4">
    <property type="entry name" value="CARBON MONOXIDE DEHYDROGENASE"/>
    <property type="match status" value="1"/>
</dbReference>
<reference evidence="4" key="1">
    <citation type="journal article" date="2015" name="Nature">
        <title>Complex archaea that bridge the gap between prokaryotes and eukaryotes.</title>
        <authorList>
            <person name="Spang A."/>
            <person name="Saw J.H."/>
            <person name="Jorgensen S.L."/>
            <person name="Zaremba-Niedzwiedzka K."/>
            <person name="Martijn J."/>
            <person name="Lind A.E."/>
            <person name="van Eijk R."/>
            <person name="Schleper C."/>
            <person name="Guy L."/>
            <person name="Ettema T.J."/>
        </authorList>
    </citation>
    <scope>NUCLEOTIDE SEQUENCE</scope>
</reference>
<dbReference type="SUPFAM" id="SSF56821">
    <property type="entry name" value="Prismane protein-like"/>
    <property type="match status" value="1"/>
</dbReference>
<dbReference type="AlphaFoldDB" id="A0A0F8Z3E1"/>
<feature type="non-terminal residue" evidence="4">
    <location>
        <position position="1"/>
    </location>
</feature>
<evidence type="ECO:0000256" key="2">
    <source>
        <dbReference type="ARBA" id="ARBA00023004"/>
    </source>
</evidence>
<gene>
    <name evidence="4" type="ORF">LCGC14_2744790</name>
</gene>
<dbReference type="GO" id="GO:0046872">
    <property type="term" value="F:metal ion binding"/>
    <property type="evidence" value="ECO:0007669"/>
    <property type="project" value="UniProtKB-KW"/>
</dbReference>
<proteinExistence type="predicted"/>
<dbReference type="InterPro" id="IPR011254">
    <property type="entry name" value="Prismane-like_sf"/>
</dbReference>
<dbReference type="InterPro" id="IPR004137">
    <property type="entry name" value="HCP/CODH"/>
</dbReference>
<dbReference type="Pfam" id="PF03063">
    <property type="entry name" value="Prismane"/>
    <property type="match status" value="1"/>
</dbReference>
<organism evidence="4">
    <name type="scientific">marine sediment metagenome</name>
    <dbReference type="NCBI Taxonomy" id="412755"/>
    <lineage>
        <taxon>unclassified sequences</taxon>
        <taxon>metagenomes</taxon>
        <taxon>ecological metagenomes</taxon>
    </lineage>
</organism>
<dbReference type="GO" id="GO:0050418">
    <property type="term" value="F:hydroxylamine reductase activity"/>
    <property type="evidence" value="ECO:0007669"/>
    <property type="project" value="TreeGrafter"/>
</dbReference>
<evidence type="ECO:0000256" key="3">
    <source>
        <dbReference type="ARBA" id="ARBA00023014"/>
    </source>
</evidence>
<protein>
    <submittedName>
        <fullName evidence="4">Uncharacterized protein</fullName>
    </submittedName>
</protein>
<evidence type="ECO:0000256" key="1">
    <source>
        <dbReference type="ARBA" id="ARBA00022723"/>
    </source>
</evidence>
<dbReference type="Gene3D" id="3.40.50.2030">
    <property type="match status" value="1"/>
</dbReference>
<accession>A0A0F8Z3E1</accession>
<dbReference type="InterPro" id="IPR016099">
    <property type="entry name" value="Prismane-like_a/b-sand"/>
</dbReference>
<keyword evidence="2" id="KW-0408">Iron</keyword>
<dbReference type="PANTHER" id="PTHR30109">
    <property type="entry name" value="HYDROXYLAMINE REDUCTASE"/>
    <property type="match status" value="1"/>
</dbReference>
<dbReference type="GO" id="GO:0042542">
    <property type="term" value="P:response to hydrogen peroxide"/>
    <property type="evidence" value="ECO:0007669"/>
    <property type="project" value="TreeGrafter"/>
</dbReference>
<comment type="caution">
    <text evidence="4">The sequence shown here is derived from an EMBL/GenBank/DDBJ whole genome shotgun (WGS) entry which is preliminary data.</text>
</comment>
<evidence type="ECO:0000313" key="4">
    <source>
        <dbReference type="EMBL" id="KKK88277.1"/>
    </source>
</evidence>
<dbReference type="GO" id="GO:0051536">
    <property type="term" value="F:iron-sulfur cluster binding"/>
    <property type="evidence" value="ECO:0007669"/>
    <property type="project" value="UniProtKB-KW"/>
</dbReference>
<dbReference type="GO" id="GO:0004601">
    <property type="term" value="F:peroxidase activity"/>
    <property type="evidence" value="ECO:0007669"/>
    <property type="project" value="TreeGrafter"/>
</dbReference>
<name>A0A0F8Z3E1_9ZZZZ</name>
<keyword evidence="3" id="KW-0411">Iron-sulfur</keyword>
<keyword evidence="1" id="KW-0479">Metal-binding</keyword>